<dbReference type="InterPro" id="IPR006119">
    <property type="entry name" value="Resolv_N"/>
</dbReference>
<comment type="similarity">
    <text evidence="1">Belongs to the site-specific recombinase resolvase family.</text>
</comment>
<feature type="domain" description="Resolvase/invertase-type recombinase catalytic" evidence="6">
    <location>
        <begin position="12"/>
        <end position="146"/>
    </location>
</feature>
<accession>A0ABY6G8R6</accession>
<dbReference type="PANTHER" id="PTHR30461">
    <property type="entry name" value="DNA-INVERTASE FROM LAMBDOID PROPHAGE"/>
    <property type="match status" value="1"/>
</dbReference>
<protein>
    <submittedName>
        <fullName evidence="7">Recombinase family protein</fullName>
    </submittedName>
</protein>
<evidence type="ECO:0000313" key="7">
    <source>
        <dbReference type="EMBL" id="UYG51150.1"/>
    </source>
</evidence>
<evidence type="ECO:0000259" key="6">
    <source>
        <dbReference type="PROSITE" id="PS51736"/>
    </source>
</evidence>
<dbReference type="Proteomes" id="UP001162800">
    <property type="component" value="Chromosome"/>
</dbReference>
<keyword evidence="8" id="KW-1185">Reference proteome</keyword>
<dbReference type="InterPro" id="IPR036162">
    <property type="entry name" value="Resolvase-like_N_sf"/>
</dbReference>
<name>A0ABY6G8R6_9BURK</name>
<evidence type="ECO:0000313" key="8">
    <source>
        <dbReference type="Proteomes" id="UP001162800"/>
    </source>
</evidence>
<evidence type="ECO:0000256" key="3">
    <source>
        <dbReference type="ARBA" id="ARBA00023125"/>
    </source>
</evidence>
<keyword evidence="3" id="KW-0238">DNA-binding</keyword>
<dbReference type="EMBL" id="CP106881">
    <property type="protein sequence ID" value="UYG51150.1"/>
    <property type="molecule type" value="Genomic_DNA"/>
</dbReference>
<sequence>MIFSLQHRRIQVLIGYARVSTQDQDTALQLDALNKAGCEKIFQEKASGASRRGRQELARCLASLGRGDVLIVYKIDRIARSLFDLLEILRQLERVGATIKSVTEPLDTTNSMGVFVVQILGAVAQLERSMIRERSIAGQLAARERGRLPGRNRSLSAEEEDALVTEYQTGKTTYKGLGVKYGISASAAKRAVYRAVKSGDYLKRMKC</sequence>
<reference evidence="7" key="1">
    <citation type="submission" date="2022-09" db="EMBL/GenBank/DDBJ databases">
        <title>The complete genome of Acidovorax sp. 5MLIR.</title>
        <authorList>
            <person name="Liu L."/>
            <person name="Yue J."/>
            <person name="Yang F."/>
            <person name="Yuan J."/>
            <person name="Li L."/>
        </authorList>
    </citation>
    <scope>NUCLEOTIDE SEQUENCE</scope>
    <source>
        <strain evidence="7">5MLIR</strain>
    </source>
</reference>
<evidence type="ECO:0000256" key="4">
    <source>
        <dbReference type="ARBA" id="ARBA00023172"/>
    </source>
</evidence>
<feature type="active site" description="O-(5'-phospho-DNA)-serine intermediate" evidence="5">
    <location>
        <position position="20"/>
    </location>
</feature>
<dbReference type="SUPFAM" id="SSF53041">
    <property type="entry name" value="Resolvase-like"/>
    <property type="match status" value="1"/>
</dbReference>
<dbReference type="PANTHER" id="PTHR30461:SF26">
    <property type="entry name" value="RESOLVASE HOMOLOG YNEB"/>
    <property type="match status" value="1"/>
</dbReference>
<dbReference type="Pfam" id="PF00239">
    <property type="entry name" value="Resolvase"/>
    <property type="match status" value="1"/>
</dbReference>
<gene>
    <name evidence="7" type="ORF">M9799_13790</name>
</gene>
<dbReference type="Gene3D" id="3.40.50.1390">
    <property type="entry name" value="Resolvase, N-terminal catalytic domain"/>
    <property type="match status" value="1"/>
</dbReference>
<keyword evidence="2" id="KW-0229">DNA integration</keyword>
<evidence type="ECO:0000256" key="1">
    <source>
        <dbReference type="ARBA" id="ARBA00009913"/>
    </source>
</evidence>
<organism evidence="7 8">
    <name type="scientific">Comamonas endophytica</name>
    <dbReference type="NCBI Taxonomy" id="2949090"/>
    <lineage>
        <taxon>Bacteria</taxon>
        <taxon>Pseudomonadati</taxon>
        <taxon>Pseudomonadota</taxon>
        <taxon>Betaproteobacteria</taxon>
        <taxon>Burkholderiales</taxon>
        <taxon>Comamonadaceae</taxon>
        <taxon>Comamonas</taxon>
    </lineage>
</organism>
<dbReference type="SMART" id="SM00857">
    <property type="entry name" value="Resolvase"/>
    <property type="match status" value="1"/>
</dbReference>
<keyword evidence="4" id="KW-0233">DNA recombination</keyword>
<dbReference type="PROSITE" id="PS51736">
    <property type="entry name" value="RECOMBINASES_3"/>
    <property type="match status" value="1"/>
</dbReference>
<dbReference type="RefSeq" id="WP_250621352.1">
    <property type="nucleotide sequence ID" value="NZ_CP106881.1"/>
</dbReference>
<evidence type="ECO:0000256" key="2">
    <source>
        <dbReference type="ARBA" id="ARBA00022908"/>
    </source>
</evidence>
<proteinExistence type="inferred from homology"/>
<dbReference type="CDD" id="cd03768">
    <property type="entry name" value="SR_ResInv"/>
    <property type="match status" value="1"/>
</dbReference>
<dbReference type="PROSITE" id="PS00397">
    <property type="entry name" value="RECOMBINASES_1"/>
    <property type="match status" value="1"/>
</dbReference>
<evidence type="ECO:0000256" key="5">
    <source>
        <dbReference type="PROSITE-ProRule" id="PRU10137"/>
    </source>
</evidence>
<dbReference type="InterPro" id="IPR050639">
    <property type="entry name" value="SSR_resolvase"/>
</dbReference>
<dbReference type="InterPro" id="IPR006118">
    <property type="entry name" value="Recombinase_CS"/>
</dbReference>
<dbReference type="PROSITE" id="PS00398">
    <property type="entry name" value="RECOMBINASES_2"/>
    <property type="match status" value="1"/>
</dbReference>